<dbReference type="Proteomes" id="UP000887013">
    <property type="component" value="Unassembled WGS sequence"/>
</dbReference>
<evidence type="ECO:0000313" key="3">
    <source>
        <dbReference type="Proteomes" id="UP000887013"/>
    </source>
</evidence>
<accession>A0A8X6PE34</accession>
<organism evidence="2 3">
    <name type="scientific">Nephila pilipes</name>
    <name type="common">Giant wood spider</name>
    <name type="synonym">Nephila maculata</name>
    <dbReference type="NCBI Taxonomy" id="299642"/>
    <lineage>
        <taxon>Eukaryota</taxon>
        <taxon>Metazoa</taxon>
        <taxon>Ecdysozoa</taxon>
        <taxon>Arthropoda</taxon>
        <taxon>Chelicerata</taxon>
        <taxon>Arachnida</taxon>
        <taxon>Araneae</taxon>
        <taxon>Araneomorphae</taxon>
        <taxon>Entelegynae</taxon>
        <taxon>Araneoidea</taxon>
        <taxon>Nephilidae</taxon>
        <taxon>Nephila</taxon>
    </lineage>
</organism>
<reference evidence="2" key="1">
    <citation type="submission" date="2020-08" db="EMBL/GenBank/DDBJ databases">
        <title>Multicomponent nature underlies the extraordinary mechanical properties of spider dragline silk.</title>
        <authorList>
            <person name="Kono N."/>
            <person name="Nakamura H."/>
            <person name="Mori M."/>
            <person name="Yoshida Y."/>
            <person name="Ohtoshi R."/>
            <person name="Malay A.D."/>
            <person name="Moran D.A.P."/>
            <person name="Tomita M."/>
            <person name="Numata K."/>
            <person name="Arakawa K."/>
        </authorList>
    </citation>
    <scope>NUCLEOTIDE SEQUENCE</scope>
</reference>
<feature type="region of interest" description="Disordered" evidence="1">
    <location>
        <begin position="1"/>
        <end position="92"/>
    </location>
</feature>
<name>A0A8X6PE34_NEPPI</name>
<evidence type="ECO:0000256" key="1">
    <source>
        <dbReference type="SAM" id="MobiDB-lite"/>
    </source>
</evidence>
<dbReference type="AlphaFoldDB" id="A0A8X6PE34"/>
<evidence type="ECO:0000313" key="2">
    <source>
        <dbReference type="EMBL" id="GFT62577.1"/>
    </source>
</evidence>
<keyword evidence="3" id="KW-1185">Reference proteome</keyword>
<comment type="caution">
    <text evidence="2">The sequence shown here is derived from an EMBL/GenBank/DDBJ whole genome shotgun (WGS) entry which is preliminary data.</text>
</comment>
<gene>
    <name evidence="2" type="ORF">NPIL_461541</name>
</gene>
<sequence>MERISYPHQTQKEGKALLHAKTEKAGGATNREEGERRCKQKRDFNFRKPSENLERKSDESAGKRSADRALELTKSAEDAIGKNNTQGITHFI</sequence>
<dbReference type="EMBL" id="BMAW01114636">
    <property type="protein sequence ID" value="GFT62577.1"/>
    <property type="molecule type" value="Genomic_DNA"/>
</dbReference>
<feature type="compositionally biased region" description="Polar residues" evidence="1">
    <location>
        <begin position="82"/>
        <end position="92"/>
    </location>
</feature>
<feature type="compositionally biased region" description="Basic and acidic residues" evidence="1">
    <location>
        <begin position="1"/>
        <end position="80"/>
    </location>
</feature>
<protein>
    <submittedName>
        <fullName evidence="2">Uncharacterized protein</fullName>
    </submittedName>
</protein>
<proteinExistence type="predicted"/>